<proteinExistence type="predicted"/>
<dbReference type="Ensembl" id="ENSMMDT00005012149.1">
    <property type="protein sequence ID" value="ENSMMDP00005011796.1"/>
    <property type="gene ID" value="ENSMMDG00005006300.1"/>
</dbReference>
<evidence type="ECO:0000313" key="10">
    <source>
        <dbReference type="Ensembl" id="ENSMMDP00005011796.1"/>
    </source>
</evidence>
<keyword evidence="6" id="KW-0449">Lipoprotein</keyword>
<evidence type="ECO:0000256" key="2">
    <source>
        <dbReference type="ARBA" id="ARBA00022553"/>
    </source>
</evidence>
<evidence type="ECO:0000256" key="8">
    <source>
        <dbReference type="ARBA" id="ARBA00040845"/>
    </source>
</evidence>
<dbReference type="PRINTS" id="PR00625">
    <property type="entry name" value="JDOMAIN"/>
</dbReference>
<feature type="domain" description="J" evidence="9">
    <location>
        <begin position="18"/>
        <end position="83"/>
    </location>
</feature>
<keyword evidence="5" id="KW-0143">Chaperone</keyword>
<dbReference type="InterPro" id="IPR036869">
    <property type="entry name" value="J_dom_sf"/>
</dbReference>
<dbReference type="InterPro" id="IPR051434">
    <property type="entry name" value="DnaJ_C_subfamily_member5"/>
</dbReference>
<evidence type="ECO:0000259" key="9">
    <source>
        <dbReference type="PROSITE" id="PS50076"/>
    </source>
</evidence>
<keyword evidence="11" id="KW-1185">Reference proteome</keyword>
<sequence length="213" mass="24063">PYQQEEPRQPGLPTSGEDLYSVLGLEKTCTQEDIRRSYRKLALKYHPDKNPEDPNAANKFNVVQHAYSVLSDANKRKVYDQYGFLGLYAAEQFGEENMNAYLMLSSWWAKGLFVICGLVTGCYFCCCLCCCFNCCCGRCKPQTPANEDADIYMWSKDVEEQPLIDQDTGETPPPPAAPNLCDTMKMTTKISNRFLSTFISKISLSASLLRQKI</sequence>
<dbReference type="Proteomes" id="UP000472263">
    <property type="component" value="Chromosome 20"/>
</dbReference>
<accession>A0A667XRJ0</accession>
<comment type="subcellular location">
    <subcellularLocation>
        <location evidence="1">Membrane</location>
        <topology evidence="1">Lipid-anchor</topology>
    </subcellularLocation>
</comment>
<reference evidence="10" key="3">
    <citation type="submission" date="2025-09" db="UniProtKB">
        <authorList>
            <consortium name="Ensembl"/>
        </authorList>
    </citation>
    <scope>IDENTIFICATION</scope>
</reference>
<organism evidence="10 11">
    <name type="scientific">Myripristis murdjan</name>
    <name type="common">pinecone soldierfish</name>
    <dbReference type="NCBI Taxonomy" id="586833"/>
    <lineage>
        <taxon>Eukaryota</taxon>
        <taxon>Metazoa</taxon>
        <taxon>Chordata</taxon>
        <taxon>Craniata</taxon>
        <taxon>Vertebrata</taxon>
        <taxon>Euteleostomi</taxon>
        <taxon>Actinopterygii</taxon>
        <taxon>Neopterygii</taxon>
        <taxon>Teleostei</taxon>
        <taxon>Neoteleostei</taxon>
        <taxon>Acanthomorphata</taxon>
        <taxon>Holocentriformes</taxon>
        <taxon>Holocentridae</taxon>
        <taxon>Myripristis</taxon>
    </lineage>
</organism>
<protein>
    <recommendedName>
        <fullName evidence="8">DnaJ homolog subfamily C member 5B</fullName>
    </recommendedName>
</protein>
<evidence type="ECO:0000256" key="3">
    <source>
        <dbReference type="ARBA" id="ARBA00023136"/>
    </source>
</evidence>
<dbReference type="PROSITE" id="PS50076">
    <property type="entry name" value="DNAJ_2"/>
    <property type="match status" value="1"/>
</dbReference>
<dbReference type="PANTHER" id="PTHR44027:SF6">
    <property type="entry name" value="DNAJ HOMOLOG SUBFAMILY C MEMBER 5B"/>
    <property type="match status" value="1"/>
</dbReference>
<evidence type="ECO:0000256" key="7">
    <source>
        <dbReference type="ARBA" id="ARBA00038694"/>
    </source>
</evidence>
<dbReference type="InParanoid" id="A0A667XRJ0"/>
<dbReference type="CDD" id="cd06257">
    <property type="entry name" value="DnaJ"/>
    <property type="match status" value="1"/>
</dbReference>
<keyword evidence="2" id="KW-0597">Phosphoprotein</keyword>
<dbReference type="Gene3D" id="1.10.287.110">
    <property type="entry name" value="DnaJ domain"/>
    <property type="match status" value="1"/>
</dbReference>
<dbReference type="GeneTree" id="ENSGT00940000159294"/>
<name>A0A667XRJ0_9TELE</name>
<dbReference type="SUPFAM" id="SSF46565">
    <property type="entry name" value="Chaperone J-domain"/>
    <property type="match status" value="1"/>
</dbReference>
<keyword evidence="4" id="KW-0564">Palmitate</keyword>
<evidence type="ECO:0000256" key="1">
    <source>
        <dbReference type="ARBA" id="ARBA00004635"/>
    </source>
</evidence>
<dbReference type="AlphaFoldDB" id="A0A667XRJ0"/>
<gene>
    <name evidence="10" type="primary">DNAJC5B</name>
</gene>
<reference evidence="10" key="2">
    <citation type="submission" date="2025-08" db="UniProtKB">
        <authorList>
            <consortium name="Ensembl"/>
        </authorList>
    </citation>
    <scope>IDENTIFICATION</scope>
</reference>
<evidence type="ECO:0000256" key="6">
    <source>
        <dbReference type="ARBA" id="ARBA00023288"/>
    </source>
</evidence>
<dbReference type="InterPro" id="IPR001623">
    <property type="entry name" value="DnaJ_domain"/>
</dbReference>
<dbReference type="PROSITE" id="PS00636">
    <property type="entry name" value="DNAJ_1"/>
    <property type="match status" value="1"/>
</dbReference>
<evidence type="ECO:0000256" key="5">
    <source>
        <dbReference type="ARBA" id="ARBA00023186"/>
    </source>
</evidence>
<dbReference type="InterPro" id="IPR018253">
    <property type="entry name" value="DnaJ_domain_CS"/>
</dbReference>
<keyword evidence="3" id="KW-0472">Membrane</keyword>
<dbReference type="Pfam" id="PF00226">
    <property type="entry name" value="DnaJ"/>
    <property type="match status" value="1"/>
</dbReference>
<dbReference type="GO" id="GO:0016020">
    <property type="term" value="C:membrane"/>
    <property type="evidence" value="ECO:0007669"/>
    <property type="project" value="UniProtKB-SubCell"/>
</dbReference>
<comment type="subunit">
    <text evidence="7">Interacts with the chaperone complex consisting of HSC70 and SGTA.</text>
</comment>
<dbReference type="GO" id="GO:0005737">
    <property type="term" value="C:cytoplasm"/>
    <property type="evidence" value="ECO:0007669"/>
    <property type="project" value="UniProtKB-ARBA"/>
</dbReference>
<dbReference type="PANTHER" id="PTHR44027">
    <property type="entry name" value="DNAJ HOMOLOG SUBFAMILY C MEMBER 5 HOMOLOG"/>
    <property type="match status" value="1"/>
</dbReference>
<evidence type="ECO:0000313" key="11">
    <source>
        <dbReference type="Proteomes" id="UP000472263"/>
    </source>
</evidence>
<reference evidence="10" key="1">
    <citation type="submission" date="2019-06" db="EMBL/GenBank/DDBJ databases">
        <authorList>
            <consortium name="Wellcome Sanger Institute Data Sharing"/>
        </authorList>
    </citation>
    <scope>NUCLEOTIDE SEQUENCE [LARGE SCALE GENOMIC DNA]</scope>
</reference>
<evidence type="ECO:0000256" key="4">
    <source>
        <dbReference type="ARBA" id="ARBA00023139"/>
    </source>
</evidence>
<dbReference type="SMART" id="SM00271">
    <property type="entry name" value="DnaJ"/>
    <property type="match status" value="1"/>
</dbReference>